<feature type="compositionally biased region" description="Polar residues" evidence="11">
    <location>
        <begin position="49"/>
        <end position="73"/>
    </location>
</feature>
<feature type="compositionally biased region" description="Polar residues" evidence="11">
    <location>
        <begin position="518"/>
        <end position="538"/>
    </location>
</feature>
<feature type="domain" description="SEP" evidence="13">
    <location>
        <begin position="287"/>
        <end position="351"/>
    </location>
</feature>
<dbReference type="GO" id="GO:0043130">
    <property type="term" value="F:ubiquitin binding"/>
    <property type="evidence" value="ECO:0007669"/>
    <property type="project" value="TreeGrafter"/>
</dbReference>
<evidence type="ECO:0000256" key="10">
    <source>
        <dbReference type="SAM" id="Coils"/>
    </source>
</evidence>
<evidence type="ECO:0000256" key="5">
    <source>
        <dbReference type="ARBA" id="ARBA00059434"/>
    </source>
</evidence>
<dbReference type="AlphaFoldDB" id="A0AAJ7RCN7"/>
<dbReference type="SUPFAM" id="SSF102848">
    <property type="entry name" value="NSFL1 (p97 ATPase) cofactor p47, SEP domain"/>
    <property type="match status" value="1"/>
</dbReference>
<evidence type="ECO:0000256" key="11">
    <source>
        <dbReference type="SAM" id="MobiDB-lite"/>
    </source>
</evidence>
<comment type="function">
    <text evidence="5">May be involved in the reorganization of actin cytoskeleton mediated by RND1, RND2 and RND3. Promotes RHOA activation mediated by GNA12 and GNA13.</text>
</comment>
<evidence type="ECO:0000256" key="3">
    <source>
        <dbReference type="ARBA" id="ARBA00023054"/>
    </source>
</evidence>
<evidence type="ECO:0000313" key="15">
    <source>
        <dbReference type="RefSeq" id="XP_024938453.1"/>
    </source>
</evidence>
<dbReference type="GeneID" id="107264985"/>
<dbReference type="GO" id="GO:0005856">
    <property type="term" value="C:cytoskeleton"/>
    <property type="evidence" value="ECO:0007669"/>
    <property type="project" value="UniProtKB-SubCell"/>
</dbReference>
<dbReference type="GO" id="GO:0043161">
    <property type="term" value="P:proteasome-mediated ubiquitin-dependent protein catabolic process"/>
    <property type="evidence" value="ECO:0007669"/>
    <property type="project" value="TreeGrafter"/>
</dbReference>
<dbReference type="PANTHER" id="PTHR23333">
    <property type="entry name" value="UBX DOMAIN CONTAINING PROTEIN"/>
    <property type="match status" value="1"/>
</dbReference>
<dbReference type="PROSITE" id="PS51399">
    <property type="entry name" value="SEP"/>
    <property type="match status" value="1"/>
</dbReference>
<dbReference type="InterPro" id="IPR000626">
    <property type="entry name" value="Ubiquitin-like_dom"/>
</dbReference>
<accession>A0AAJ7RCN7</accession>
<dbReference type="SMART" id="SM00553">
    <property type="entry name" value="SEP"/>
    <property type="match status" value="1"/>
</dbReference>
<evidence type="ECO:0000256" key="6">
    <source>
        <dbReference type="ARBA" id="ARBA00062345"/>
    </source>
</evidence>
<dbReference type="InterPro" id="IPR029071">
    <property type="entry name" value="Ubiquitin-like_domsf"/>
</dbReference>
<feature type="region of interest" description="Disordered" evidence="11">
    <location>
        <begin position="1"/>
        <end position="79"/>
    </location>
</feature>
<proteinExistence type="predicted"/>
<evidence type="ECO:0000256" key="2">
    <source>
        <dbReference type="ARBA" id="ARBA00022490"/>
    </source>
</evidence>
<evidence type="ECO:0000259" key="12">
    <source>
        <dbReference type="PROSITE" id="PS50053"/>
    </source>
</evidence>
<evidence type="ECO:0000256" key="1">
    <source>
        <dbReference type="ARBA" id="ARBA00004245"/>
    </source>
</evidence>
<evidence type="ECO:0000256" key="7">
    <source>
        <dbReference type="ARBA" id="ARBA00073759"/>
    </source>
</evidence>
<protein>
    <recommendedName>
        <fullName evidence="7">UBX domain-containing protein 11</fullName>
    </recommendedName>
    <alternativeName>
        <fullName evidence="9">Socius</fullName>
    </alternativeName>
    <alternativeName>
        <fullName evidence="8">UBX domain-containing protein 5</fullName>
    </alternativeName>
</protein>
<reference evidence="15" key="1">
    <citation type="submission" date="2025-08" db="UniProtKB">
        <authorList>
            <consortium name="RefSeq"/>
        </authorList>
    </citation>
    <scope>IDENTIFICATION</scope>
</reference>
<feature type="region of interest" description="Disordered" evidence="11">
    <location>
        <begin position="487"/>
        <end position="538"/>
    </location>
</feature>
<name>A0AAJ7RCN7_CEPCN</name>
<dbReference type="Gene3D" id="3.30.420.210">
    <property type="entry name" value="SEP domain"/>
    <property type="match status" value="1"/>
</dbReference>
<keyword evidence="14" id="KW-1185">Reference proteome</keyword>
<dbReference type="Pfam" id="PF08059">
    <property type="entry name" value="SEP"/>
    <property type="match status" value="1"/>
</dbReference>
<evidence type="ECO:0000256" key="8">
    <source>
        <dbReference type="ARBA" id="ARBA00075811"/>
    </source>
</evidence>
<evidence type="ECO:0000313" key="14">
    <source>
        <dbReference type="Proteomes" id="UP000694920"/>
    </source>
</evidence>
<evidence type="ECO:0000259" key="13">
    <source>
        <dbReference type="PROSITE" id="PS51399"/>
    </source>
</evidence>
<keyword evidence="3 10" id="KW-0175">Coiled coil</keyword>
<sequence length="684" mass="77635">MSNKKGTSPTRKKNVKNSSLPAADQHDKLKKTTSTSSLSVENKDLSKNLKPNIQQRSSKITNFSRLSVTSNESSNEREKSWNNFARSSNYSKLAGQGCFNRDGELIGMLSKELYLAENQMQRMQAILMKAEDRLKLKDQEIGRLRRKIKDWEAKSKNQELLRKKEQQDRRNQVQDSEYVHKRCLMLEHKIYEMEVIPCNIFWSSYILLFIQFSNVVNQKFLADYGLIWVGESGNRKENQRNSLPKNYIESCYTRLTANIEELNMAVGKGEVQVHRNEDGGGASFKTASCMCLKFYKNGMILQNGPLRSYSNPKTESFIRDIIDGYFPSELQQAYPNGVPFKVEDHRLETYLVNGVGFPGQGYRLGKNSPDEISSRISSKRFGTGFYDSSRHSVTQRQQFYSFDPTTTAAPNGSARSIKSKCSLETTKDLNSLRSKILASHNNNCSDTHLQSHINAELALSGRSEKKRDLATRSRQYHISVREKTLKSQRIRLRSSGTPSGSRASNLSSIDRSPIGISPSRSDSASDGNGSRSRSTSLTGDRFKIRSLSRLRMSFLNLNGNHSHSTSHGDFYSECKKPRITRSDTLDRNTKAPLIRQINQSSGQSGELRIKVRSLSGSTVFLMHVFPNDSVERLYQLLNSVMPKAQTGRYKIIISGYFPKRLDCMKMSLREYGIVRDSVLHLVNV</sequence>
<comment type="subunit">
    <text evidence="6">Interacts with GNA12, GNA13, RND1, RND2 and RND3.</text>
</comment>
<dbReference type="KEGG" id="ccin:107264985"/>
<feature type="coiled-coil region" evidence="10">
    <location>
        <begin position="113"/>
        <end position="168"/>
    </location>
</feature>
<gene>
    <name evidence="15" type="primary">LOC107264985</name>
</gene>
<dbReference type="PANTHER" id="PTHR23333:SF4">
    <property type="entry name" value="UBX DOMAIN-CONTAINING PROTEIN 11"/>
    <property type="match status" value="1"/>
</dbReference>
<evidence type="ECO:0000256" key="9">
    <source>
        <dbReference type="ARBA" id="ARBA00081109"/>
    </source>
</evidence>
<dbReference type="FunFam" id="3.30.420.210:FF:000003">
    <property type="entry name" value="UBX domain protein 11"/>
    <property type="match status" value="1"/>
</dbReference>
<keyword evidence="4" id="KW-0206">Cytoskeleton</keyword>
<dbReference type="InterPro" id="IPR036241">
    <property type="entry name" value="NSFL1C_SEP_dom_sf"/>
</dbReference>
<feature type="compositionally biased region" description="Polar residues" evidence="11">
    <location>
        <begin position="494"/>
        <end position="510"/>
    </location>
</feature>
<dbReference type="PROSITE" id="PS50053">
    <property type="entry name" value="UBIQUITIN_2"/>
    <property type="match status" value="1"/>
</dbReference>
<keyword evidence="2" id="KW-0963">Cytoplasm</keyword>
<comment type="subcellular location">
    <subcellularLocation>
        <location evidence="1">Cytoplasm</location>
        <location evidence="1">Cytoskeleton</location>
    </subcellularLocation>
</comment>
<dbReference type="SUPFAM" id="SSF54236">
    <property type="entry name" value="Ubiquitin-like"/>
    <property type="match status" value="1"/>
</dbReference>
<feature type="domain" description="Ubiquitin-like" evidence="12">
    <location>
        <begin position="607"/>
        <end position="682"/>
    </location>
</feature>
<dbReference type="Proteomes" id="UP000694920">
    <property type="component" value="Unplaced"/>
</dbReference>
<dbReference type="InterPro" id="IPR012989">
    <property type="entry name" value="SEP_domain"/>
</dbReference>
<organism evidence="14 15">
    <name type="scientific">Cephus cinctus</name>
    <name type="common">Wheat stem sawfly</name>
    <dbReference type="NCBI Taxonomy" id="211228"/>
    <lineage>
        <taxon>Eukaryota</taxon>
        <taxon>Metazoa</taxon>
        <taxon>Ecdysozoa</taxon>
        <taxon>Arthropoda</taxon>
        <taxon>Hexapoda</taxon>
        <taxon>Insecta</taxon>
        <taxon>Pterygota</taxon>
        <taxon>Neoptera</taxon>
        <taxon>Endopterygota</taxon>
        <taxon>Hymenoptera</taxon>
        <taxon>Cephoidea</taxon>
        <taxon>Cephidae</taxon>
        <taxon>Cephus</taxon>
    </lineage>
</organism>
<dbReference type="RefSeq" id="XP_024938453.1">
    <property type="nucleotide sequence ID" value="XM_025082685.1"/>
</dbReference>
<evidence type="ECO:0000256" key="4">
    <source>
        <dbReference type="ARBA" id="ARBA00023212"/>
    </source>
</evidence>